<gene>
    <name evidence="8" type="ORF">SAMN05421774_107185</name>
</gene>
<name>A0A1N7Q868_9RHOB</name>
<dbReference type="InterPro" id="IPR045851">
    <property type="entry name" value="AMP-bd_C_sf"/>
</dbReference>
<dbReference type="FunFam" id="3.30.300.30:FF:000008">
    <property type="entry name" value="2,3-dihydroxybenzoate-AMP ligase"/>
    <property type="match status" value="1"/>
</dbReference>
<keyword evidence="9" id="KW-1185">Reference proteome</keyword>
<evidence type="ECO:0000256" key="1">
    <source>
        <dbReference type="ARBA" id="ARBA00006432"/>
    </source>
</evidence>
<proteinExistence type="inferred from homology"/>
<sequence>MIRLTDFVEKAARSWPERPAVTTTEGSSLTWAQLWARIRALARVLHHAGVRPGDRVAWLGFNGIPAVECYYAPALIGAIAVPLNFRLSMPELHGVAEDCRPRILISDPTHQEAAIALRETCPFIERVFVTGDQPSALGCEGYEAALADPGPAVDFAPLTSGDSDPLILFYTSGTTGRPKGVMTSHANLYANAMGTAYHFGLAGGRTHFVTGPMFHTAPGARIFAAPLFGTHLVLIPQFDIPTLLAAIEHHRVELLQFVPTMMAMLLDHPDLHRHDLSSLRDLTYGAAPISVALLRRALAAFPGARFWQAFGMTEAAPIVTVLTAAEHVTEGQGVARLASIGRPVAYCDLRILDPQGRDVPRGSTGEIVVRGPNIMQGYWNRPDETAAVLRDGWYHTGDGGYQDDEGYVFLAGRIKDMIITGGENVYPIEVEDVLAHHPAVASCAVIGVPDATWGERVLGVVCLRPGATASDKELIDWARTRLAHYKCPSRIAFLGGDMPLTTVGKIDKQTLRARFAKETP</sequence>
<evidence type="ECO:0000256" key="3">
    <source>
        <dbReference type="ARBA" id="ARBA00051915"/>
    </source>
</evidence>
<evidence type="ECO:0000256" key="5">
    <source>
        <dbReference type="ARBA" id="ARBA00067668"/>
    </source>
</evidence>
<dbReference type="AlphaFoldDB" id="A0A1N7Q868"/>
<dbReference type="SUPFAM" id="SSF56801">
    <property type="entry name" value="Acetyl-CoA synthetase-like"/>
    <property type="match status" value="1"/>
</dbReference>
<dbReference type="Pfam" id="PF00501">
    <property type="entry name" value="AMP-binding"/>
    <property type="match status" value="1"/>
</dbReference>
<dbReference type="PANTHER" id="PTHR43201:SF32">
    <property type="entry name" value="2-SUCCINYLBENZOATE--COA LIGASE, CHLOROPLASTIC_PEROXISOMAL"/>
    <property type="match status" value="1"/>
</dbReference>
<dbReference type="STRING" id="1086013.SAMN05421774_107185"/>
<dbReference type="PROSITE" id="PS00455">
    <property type="entry name" value="AMP_BINDING"/>
    <property type="match status" value="1"/>
</dbReference>
<dbReference type="InterPro" id="IPR000873">
    <property type="entry name" value="AMP-dep_synth/lig_dom"/>
</dbReference>
<feature type="domain" description="AMP-binding enzyme C-terminal" evidence="7">
    <location>
        <begin position="429"/>
        <end position="505"/>
    </location>
</feature>
<evidence type="ECO:0000256" key="4">
    <source>
        <dbReference type="ARBA" id="ARBA00066616"/>
    </source>
</evidence>
<evidence type="ECO:0000259" key="6">
    <source>
        <dbReference type="Pfam" id="PF00501"/>
    </source>
</evidence>
<dbReference type="RefSeq" id="WP_083701326.1">
    <property type="nucleotide sequence ID" value="NZ_BMEH01000007.1"/>
</dbReference>
<dbReference type="GO" id="GO:0031956">
    <property type="term" value="F:medium-chain fatty acid-CoA ligase activity"/>
    <property type="evidence" value="ECO:0007669"/>
    <property type="project" value="TreeGrafter"/>
</dbReference>
<dbReference type="InterPro" id="IPR020845">
    <property type="entry name" value="AMP-binding_CS"/>
</dbReference>
<dbReference type="Pfam" id="PF13193">
    <property type="entry name" value="AMP-binding_C"/>
    <property type="match status" value="1"/>
</dbReference>
<dbReference type="Gene3D" id="3.40.50.12780">
    <property type="entry name" value="N-terminal domain of ligase-like"/>
    <property type="match status" value="1"/>
</dbReference>
<dbReference type="Proteomes" id="UP000186141">
    <property type="component" value="Unassembled WGS sequence"/>
</dbReference>
<dbReference type="EC" id="6.2.1.44" evidence="4"/>
<evidence type="ECO:0000313" key="9">
    <source>
        <dbReference type="Proteomes" id="UP000186141"/>
    </source>
</evidence>
<dbReference type="NCBIfam" id="NF004837">
    <property type="entry name" value="PRK06187.1"/>
    <property type="match status" value="1"/>
</dbReference>
<organism evidence="8 9">
    <name type="scientific">Gemmobacter megaterium</name>
    <dbReference type="NCBI Taxonomy" id="1086013"/>
    <lineage>
        <taxon>Bacteria</taxon>
        <taxon>Pseudomonadati</taxon>
        <taxon>Pseudomonadota</taxon>
        <taxon>Alphaproteobacteria</taxon>
        <taxon>Rhodobacterales</taxon>
        <taxon>Paracoccaceae</taxon>
        <taxon>Gemmobacter</taxon>
    </lineage>
</organism>
<dbReference type="PANTHER" id="PTHR43201">
    <property type="entry name" value="ACYL-COA SYNTHETASE"/>
    <property type="match status" value="1"/>
</dbReference>
<evidence type="ECO:0000256" key="2">
    <source>
        <dbReference type="ARBA" id="ARBA00022598"/>
    </source>
</evidence>
<comment type="similarity">
    <text evidence="1">Belongs to the ATP-dependent AMP-binding enzyme family.</text>
</comment>
<dbReference type="GO" id="GO:0006631">
    <property type="term" value="P:fatty acid metabolic process"/>
    <property type="evidence" value="ECO:0007669"/>
    <property type="project" value="TreeGrafter"/>
</dbReference>
<dbReference type="InterPro" id="IPR042099">
    <property type="entry name" value="ANL_N_sf"/>
</dbReference>
<reference evidence="8 9" key="1">
    <citation type="submission" date="2017-01" db="EMBL/GenBank/DDBJ databases">
        <authorList>
            <person name="Mah S.A."/>
            <person name="Swanson W.J."/>
            <person name="Moy G.W."/>
            <person name="Vacquier V.D."/>
        </authorList>
    </citation>
    <scope>NUCLEOTIDE SEQUENCE [LARGE SCALE GENOMIC DNA]</scope>
    <source>
        <strain evidence="8 9">DSM 26375</strain>
    </source>
</reference>
<comment type="catalytic activity">
    <reaction evidence="3">
        <text>3-(methylsulfanyl)propanoate + ATP + CoA = 3-(methylsulfanyl)propanoyl-CoA + AMP + diphosphate</text>
        <dbReference type="Rhea" id="RHEA:43052"/>
        <dbReference type="ChEBI" id="CHEBI:30616"/>
        <dbReference type="ChEBI" id="CHEBI:33019"/>
        <dbReference type="ChEBI" id="CHEBI:49016"/>
        <dbReference type="ChEBI" id="CHEBI:57287"/>
        <dbReference type="ChEBI" id="CHEBI:82815"/>
        <dbReference type="ChEBI" id="CHEBI:456215"/>
        <dbReference type="EC" id="6.2.1.44"/>
    </reaction>
    <physiologicalReaction direction="left-to-right" evidence="3">
        <dbReference type="Rhea" id="RHEA:43053"/>
    </physiologicalReaction>
</comment>
<keyword evidence="2 8" id="KW-0436">Ligase</keyword>
<evidence type="ECO:0000259" key="7">
    <source>
        <dbReference type="Pfam" id="PF13193"/>
    </source>
</evidence>
<dbReference type="OrthoDB" id="9803968at2"/>
<feature type="domain" description="AMP-dependent synthetase/ligase" evidence="6">
    <location>
        <begin position="9"/>
        <end position="379"/>
    </location>
</feature>
<dbReference type="Gene3D" id="3.30.300.30">
    <property type="match status" value="1"/>
</dbReference>
<evidence type="ECO:0000313" key="8">
    <source>
        <dbReference type="EMBL" id="SIT18797.1"/>
    </source>
</evidence>
<dbReference type="InterPro" id="IPR025110">
    <property type="entry name" value="AMP-bd_C"/>
</dbReference>
<accession>A0A1N7Q868</accession>
<dbReference type="EMBL" id="FTOT01000007">
    <property type="protein sequence ID" value="SIT18797.1"/>
    <property type="molecule type" value="Genomic_DNA"/>
</dbReference>
<protein>
    <recommendedName>
        <fullName evidence="5">3-methylmercaptopropionyl-CoA ligase</fullName>
        <ecNumber evidence="4">6.2.1.44</ecNumber>
    </recommendedName>
</protein>